<keyword evidence="11" id="KW-0862">Zinc</keyword>
<dbReference type="GO" id="GO:0008270">
    <property type="term" value="F:zinc ion binding"/>
    <property type="evidence" value="ECO:0007669"/>
    <property type="project" value="UniProtKB-KW"/>
</dbReference>
<evidence type="ECO:0000256" key="5">
    <source>
        <dbReference type="ARBA" id="ARBA00022679"/>
    </source>
</evidence>
<evidence type="ECO:0000256" key="10">
    <source>
        <dbReference type="ARBA" id="ARBA00022786"/>
    </source>
</evidence>
<comment type="subcellular location">
    <subcellularLocation>
        <location evidence="2">Endomembrane system</location>
        <topology evidence="2">Multi-pass membrane protein</topology>
    </subcellularLocation>
</comment>
<evidence type="ECO:0000256" key="6">
    <source>
        <dbReference type="ARBA" id="ARBA00022692"/>
    </source>
</evidence>
<dbReference type="PANTHER" id="PTHR22763">
    <property type="entry name" value="RING ZINC FINGER PROTEIN"/>
    <property type="match status" value="1"/>
</dbReference>
<keyword evidence="5" id="KW-0808">Transferase</keyword>
<evidence type="ECO:0000256" key="12">
    <source>
        <dbReference type="ARBA" id="ARBA00022989"/>
    </source>
</evidence>
<evidence type="ECO:0000313" key="18">
    <source>
        <dbReference type="Proteomes" id="UP000692954"/>
    </source>
</evidence>
<comment type="caution">
    <text evidence="17">The sequence shown here is derived from an EMBL/GenBank/DDBJ whole genome shotgun (WGS) entry which is preliminary data.</text>
</comment>
<dbReference type="Pfam" id="PF11145">
    <property type="entry name" value="DUF2921"/>
    <property type="match status" value="1"/>
</dbReference>
<keyword evidence="12 15" id="KW-1133">Transmembrane helix</keyword>
<comment type="pathway">
    <text evidence="3">Protein modification; protein ubiquitination.</text>
</comment>
<dbReference type="InterPro" id="IPR024766">
    <property type="entry name" value="Znf_RING_H2"/>
</dbReference>
<dbReference type="PROSITE" id="PS50089">
    <property type="entry name" value="ZF_RING_2"/>
    <property type="match status" value="1"/>
</dbReference>
<organism evidence="17 18">
    <name type="scientific">Paramecium sonneborni</name>
    <dbReference type="NCBI Taxonomy" id="65129"/>
    <lineage>
        <taxon>Eukaryota</taxon>
        <taxon>Sar</taxon>
        <taxon>Alveolata</taxon>
        <taxon>Ciliophora</taxon>
        <taxon>Intramacronucleata</taxon>
        <taxon>Oligohymenophorea</taxon>
        <taxon>Peniculida</taxon>
        <taxon>Parameciidae</taxon>
        <taxon>Paramecium</taxon>
    </lineage>
</organism>
<evidence type="ECO:0000313" key="17">
    <source>
        <dbReference type="EMBL" id="CAD8121074.1"/>
    </source>
</evidence>
<keyword evidence="9 14" id="KW-0863">Zinc-finger</keyword>
<feature type="domain" description="RING-type" evidence="16">
    <location>
        <begin position="136"/>
        <end position="185"/>
    </location>
</feature>
<evidence type="ECO:0000256" key="9">
    <source>
        <dbReference type="ARBA" id="ARBA00022771"/>
    </source>
</evidence>
<dbReference type="InterPro" id="IPR050731">
    <property type="entry name" value="HRD1_E3_ubiq-ligases"/>
</dbReference>
<name>A0A8S1R147_9CILI</name>
<dbReference type="Pfam" id="PF12678">
    <property type="entry name" value="zf-rbx1"/>
    <property type="match status" value="1"/>
</dbReference>
<evidence type="ECO:0000256" key="4">
    <source>
        <dbReference type="ARBA" id="ARBA00012483"/>
    </source>
</evidence>
<keyword evidence="18" id="KW-1185">Reference proteome</keyword>
<dbReference type="GO" id="GO:0012505">
    <property type="term" value="C:endomembrane system"/>
    <property type="evidence" value="ECO:0007669"/>
    <property type="project" value="UniProtKB-SubCell"/>
</dbReference>
<evidence type="ECO:0000259" key="16">
    <source>
        <dbReference type="PROSITE" id="PS50089"/>
    </source>
</evidence>
<dbReference type="GO" id="GO:0061630">
    <property type="term" value="F:ubiquitin protein ligase activity"/>
    <property type="evidence" value="ECO:0007669"/>
    <property type="project" value="UniProtKB-EC"/>
</dbReference>
<evidence type="ECO:0000256" key="1">
    <source>
        <dbReference type="ARBA" id="ARBA00000900"/>
    </source>
</evidence>
<dbReference type="OrthoDB" id="311175at2759"/>
<dbReference type="GO" id="GO:0043161">
    <property type="term" value="P:proteasome-mediated ubiquitin-dependent protein catabolic process"/>
    <property type="evidence" value="ECO:0007669"/>
    <property type="project" value="TreeGrafter"/>
</dbReference>
<evidence type="ECO:0000256" key="8">
    <source>
        <dbReference type="ARBA" id="ARBA00022729"/>
    </source>
</evidence>
<keyword evidence="8" id="KW-0732">Signal</keyword>
<dbReference type="EMBL" id="CAJJDN010000130">
    <property type="protein sequence ID" value="CAD8121074.1"/>
    <property type="molecule type" value="Genomic_DNA"/>
</dbReference>
<feature type="transmembrane region" description="Helical" evidence="15">
    <location>
        <begin position="12"/>
        <end position="30"/>
    </location>
</feature>
<proteinExistence type="predicted"/>
<dbReference type="EC" id="2.3.2.27" evidence="4"/>
<dbReference type="Proteomes" id="UP000692954">
    <property type="component" value="Unassembled WGS sequence"/>
</dbReference>
<keyword evidence="13 15" id="KW-0472">Membrane</keyword>
<feature type="transmembrane region" description="Helical" evidence="15">
    <location>
        <begin position="95"/>
        <end position="114"/>
    </location>
</feature>
<dbReference type="AlphaFoldDB" id="A0A8S1R147"/>
<feature type="transmembrane region" description="Helical" evidence="15">
    <location>
        <begin position="61"/>
        <end position="80"/>
    </location>
</feature>
<evidence type="ECO:0000256" key="14">
    <source>
        <dbReference type="PROSITE-ProRule" id="PRU00175"/>
    </source>
</evidence>
<protein>
    <recommendedName>
        <fullName evidence="4">RING-type E3 ubiquitin transferase</fullName>
        <ecNumber evidence="4">2.3.2.27</ecNumber>
    </recommendedName>
</protein>
<evidence type="ECO:0000256" key="15">
    <source>
        <dbReference type="SAM" id="Phobius"/>
    </source>
</evidence>
<dbReference type="InterPro" id="IPR021319">
    <property type="entry name" value="DUF2921"/>
</dbReference>
<dbReference type="PANTHER" id="PTHR22763:SF162">
    <property type="entry name" value="TRANSMEMBRANE E3 UBIQUITIN-PROTEIN LIGASE 1"/>
    <property type="match status" value="1"/>
</dbReference>
<evidence type="ECO:0000256" key="11">
    <source>
        <dbReference type="ARBA" id="ARBA00022833"/>
    </source>
</evidence>
<evidence type="ECO:0000256" key="3">
    <source>
        <dbReference type="ARBA" id="ARBA00004906"/>
    </source>
</evidence>
<keyword evidence="7" id="KW-0479">Metal-binding</keyword>
<gene>
    <name evidence="17" type="ORF">PSON_ATCC_30995.1.T1300002</name>
</gene>
<dbReference type="SMART" id="SM00184">
    <property type="entry name" value="RING"/>
    <property type="match status" value="1"/>
</dbReference>
<reference evidence="17" key="1">
    <citation type="submission" date="2021-01" db="EMBL/GenBank/DDBJ databases">
        <authorList>
            <consortium name="Genoscope - CEA"/>
            <person name="William W."/>
        </authorList>
    </citation>
    <scope>NUCLEOTIDE SEQUENCE</scope>
</reference>
<keyword evidence="6 15" id="KW-0812">Transmembrane</keyword>
<evidence type="ECO:0000256" key="7">
    <source>
        <dbReference type="ARBA" id="ARBA00022723"/>
    </source>
</evidence>
<dbReference type="InterPro" id="IPR001841">
    <property type="entry name" value="Znf_RING"/>
</dbReference>
<keyword evidence="10" id="KW-0833">Ubl conjugation pathway</keyword>
<evidence type="ECO:0000256" key="13">
    <source>
        <dbReference type="ARBA" id="ARBA00023136"/>
    </source>
</evidence>
<evidence type="ECO:0000256" key="2">
    <source>
        <dbReference type="ARBA" id="ARBA00004127"/>
    </source>
</evidence>
<sequence>MFFRRWPSINKFTQLFVLILAFILNVILYNYCSSDFLYQLSYSLILYPQIIHNIRLNSKENFNFVYLFGYLSPGLMFQIYLKCYPTNIYDVQPDFLFVTLYDCIYFISVILLYLQHKFGSRCLIPNWLLKNNDEICVICLDVMGKIDWENQIQLLPIIKTTCNHKFHQVCLQSWLLVKQLCPLCRAPLIELNL</sequence>
<comment type="catalytic activity">
    <reaction evidence="1">
        <text>S-ubiquitinyl-[E2 ubiquitin-conjugating enzyme]-L-cysteine + [acceptor protein]-L-lysine = [E2 ubiquitin-conjugating enzyme]-L-cysteine + N(6)-ubiquitinyl-[acceptor protein]-L-lysine.</text>
        <dbReference type="EC" id="2.3.2.27"/>
    </reaction>
</comment>
<accession>A0A8S1R147</accession>